<feature type="domain" description="F-box protein AT5G49610-like beta-propeller" evidence="1">
    <location>
        <begin position="94"/>
        <end position="268"/>
    </location>
</feature>
<gene>
    <name evidence="2" type="ORF">TRAES_3BF146700050CFD_c1</name>
</gene>
<dbReference type="PANTHER" id="PTHR33186">
    <property type="entry name" value="OS10G0136150 PROTEIN-RELATED"/>
    <property type="match status" value="1"/>
</dbReference>
<evidence type="ECO:0000313" key="2">
    <source>
        <dbReference type="EMBL" id="CDM81147.1"/>
    </source>
</evidence>
<dbReference type="HOGENOM" id="CLU_017945_3_2_1"/>
<dbReference type="InterPro" id="IPR056594">
    <property type="entry name" value="AT5G49610-like_b-prop"/>
</dbReference>
<protein>
    <recommendedName>
        <fullName evidence="1">F-box protein AT5G49610-like beta-propeller domain-containing protein</fullName>
    </recommendedName>
</protein>
<name>A0A077RPY3_WHEAT</name>
<sequence>MEGSERTYDEISFTPILDHPDRIPLTNEPLGDHVIACDPIIGEQRRVQVPPEFKVCSHDSWAVLCAASDHDHVHGSCHSSPFKLVLISPLGPENRLAACVYSSETSIWGNIIVTAVPYEIFYVGISGLLVGNALYWLLDPISDGILEFDLDEESLAVIKGPLVTNDFSHGSPWIIHAEDGALGFAVLSYHHLQLWQRDINCHGAATWVLRNTIDMRAILGLPPQIEGRKKGILGCAEDGDEILLWVGRSVYMVQLKSMQSRKLCEISHFTYCHSFKSFYPPGDFHQFNLVVFSTWMFVYLHCYS</sequence>
<accession>A0A077RPY3</accession>
<evidence type="ECO:0000259" key="1">
    <source>
        <dbReference type="Pfam" id="PF23635"/>
    </source>
</evidence>
<dbReference type="AlphaFoldDB" id="A0A077RPY3"/>
<organism evidence="2">
    <name type="scientific">Triticum aestivum</name>
    <name type="common">Wheat</name>
    <dbReference type="NCBI Taxonomy" id="4565"/>
    <lineage>
        <taxon>Eukaryota</taxon>
        <taxon>Viridiplantae</taxon>
        <taxon>Streptophyta</taxon>
        <taxon>Embryophyta</taxon>
        <taxon>Tracheophyta</taxon>
        <taxon>Spermatophyta</taxon>
        <taxon>Magnoliopsida</taxon>
        <taxon>Liliopsida</taxon>
        <taxon>Poales</taxon>
        <taxon>Poaceae</taxon>
        <taxon>BOP clade</taxon>
        <taxon>Pooideae</taxon>
        <taxon>Triticodae</taxon>
        <taxon>Triticeae</taxon>
        <taxon>Triticinae</taxon>
        <taxon>Triticum</taxon>
    </lineage>
</organism>
<dbReference type="ExpressionAtlas" id="A0A077RPY3">
    <property type="expression patterns" value="baseline"/>
</dbReference>
<dbReference type="Pfam" id="PF23635">
    <property type="entry name" value="Beta-prop_AT5G49610-like"/>
    <property type="match status" value="1"/>
</dbReference>
<dbReference type="PANTHER" id="PTHR33186:SF18">
    <property type="entry name" value="OS10G0136150 PROTEIN"/>
    <property type="match status" value="1"/>
</dbReference>
<dbReference type="EMBL" id="HG670306">
    <property type="protein sequence ID" value="CDM81147.1"/>
    <property type="molecule type" value="Genomic_DNA"/>
</dbReference>
<reference evidence="2" key="1">
    <citation type="journal article" date="2014" name="Science">
        <title>Structural and functional partitioning of bread wheat chromosome 3B.</title>
        <authorList>
            <person name="Choulet F."/>
            <person name="Alberti A."/>
            <person name="Theil S."/>
            <person name="Glover N."/>
            <person name="Barbe V."/>
            <person name="Daron J."/>
            <person name="Pingault L."/>
            <person name="Sourdille P."/>
            <person name="Couloux A."/>
            <person name="Paux E."/>
            <person name="Leroy P."/>
            <person name="Mangenot S."/>
            <person name="Guilhot N."/>
            <person name="Le Gouis J."/>
            <person name="Balfourier F."/>
            <person name="Alaux M."/>
            <person name="Jamilloux V."/>
            <person name="Poulain J."/>
            <person name="Durand C."/>
            <person name="Bellec A."/>
            <person name="Gaspin C."/>
            <person name="Safar J."/>
            <person name="Dolezel J."/>
            <person name="Rogers J."/>
            <person name="Vandepoele K."/>
            <person name="Aury J.M."/>
            <person name="Mayer K."/>
            <person name="Berges H."/>
            <person name="Quesneville H."/>
            <person name="Wincker P."/>
            <person name="Feuillet C."/>
        </authorList>
    </citation>
    <scope>NUCLEOTIDE SEQUENCE</scope>
</reference>
<proteinExistence type="predicted"/>